<proteinExistence type="predicted"/>
<name>A0AAF0BFM6_PORGN</name>
<dbReference type="EMBL" id="CP116614">
    <property type="protein sequence ID" value="WCG03021.1"/>
    <property type="molecule type" value="Genomic_DNA"/>
</dbReference>
<reference evidence="1" key="1">
    <citation type="submission" date="2023-01" db="EMBL/GenBank/DDBJ databases">
        <title>Phages are important unrecognized players in the ecology of the oral pathogen Porphyromonas gingivalis.</title>
        <authorList>
            <person name="Matrishin C.B."/>
            <person name="Kauffman K.M."/>
        </authorList>
    </citation>
    <scope>NUCLEOTIDE SEQUENCE</scope>
    <source>
        <strain evidence="1">ATCC 49417</strain>
    </source>
</reference>
<organism evidence="1 2">
    <name type="scientific">Porphyromonas gingivalis</name>
    <name type="common">Bacteroides gingivalis</name>
    <dbReference type="NCBI Taxonomy" id="837"/>
    <lineage>
        <taxon>Bacteria</taxon>
        <taxon>Pseudomonadati</taxon>
        <taxon>Bacteroidota</taxon>
        <taxon>Bacteroidia</taxon>
        <taxon>Bacteroidales</taxon>
        <taxon>Porphyromonadaceae</taxon>
        <taxon>Porphyromonas</taxon>
    </lineage>
</organism>
<gene>
    <name evidence="1" type="ORF">NY151_10305</name>
</gene>
<dbReference type="Pfam" id="PF07877">
    <property type="entry name" value="DUF1661"/>
    <property type="match status" value="1"/>
</dbReference>
<protein>
    <submittedName>
        <fullName evidence="1">DUF1661 domain-containing protein</fullName>
    </submittedName>
</protein>
<evidence type="ECO:0000313" key="1">
    <source>
        <dbReference type="EMBL" id="WCG03021.1"/>
    </source>
</evidence>
<accession>A0AAF0BFM6</accession>
<evidence type="ECO:0000313" key="2">
    <source>
        <dbReference type="Proteomes" id="UP001179501"/>
    </source>
</evidence>
<dbReference type="Proteomes" id="UP001179501">
    <property type="component" value="Chromosome"/>
</dbReference>
<dbReference type="InterPro" id="IPR012456">
    <property type="entry name" value="DUF1661"/>
</dbReference>
<dbReference type="AlphaFoldDB" id="A0AAF0BFM6"/>
<sequence length="42" mass="5167">MPFLKTWREKNSALARDFFKTRTKTKKFWRDFFKIPARLSGD</sequence>